<dbReference type="RefSeq" id="WP_263743808.1">
    <property type="nucleotide sequence ID" value="NZ_JAOWRF010000033.1"/>
</dbReference>
<dbReference type="PROSITE" id="PS50990">
    <property type="entry name" value="PEPTIDASE_C39"/>
    <property type="match status" value="1"/>
</dbReference>
<evidence type="ECO:0000256" key="7">
    <source>
        <dbReference type="ARBA" id="ARBA00022989"/>
    </source>
</evidence>
<dbReference type="Pfam" id="PF00664">
    <property type="entry name" value="ABC_membrane"/>
    <property type="match status" value="1"/>
</dbReference>
<feature type="transmembrane region" description="Helical" evidence="9">
    <location>
        <begin position="593"/>
        <end position="613"/>
    </location>
</feature>
<keyword evidence="5" id="KW-0788">Thiol protease</keyword>
<evidence type="ECO:0000256" key="2">
    <source>
        <dbReference type="ARBA" id="ARBA00022692"/>
    </source>
</evidence>
<dbReference type="Gene3D" id="3.40.50.300">
    <property type="entry name" value="P-loop containing nucleotide triphosphate hydrolases"/>
    <property type="match status" value="1"/>
</dbReference>
<evidence type="ECO:0000259" key="10">
    <source>
        <dbReference type="PROSITE" id="PS50893"/>
    </source>
</evidence>
<feature type="transmembrane region" description="Helical" evidence="9">
    <location>
        <begin position="482"/>
        <end position="503"/>
    </location>
</feature>
<dbReference type="Gene3D" id="1.20.1560.10">
    <property type="entry name" value="ABC transporter type 1, transmembrane domain"/>
    <property type="match status" value="1"/>
</dbReference>
<keyword evidence="3" id="KW-0547">Nucleotide-binding</keyword>
<dbReference type="Proteomes" id="UP001526143">
    <property type="component" value="Unassembled WGS sequence"/>
</dbReference>
<evidence type="ECO:0000259" key="11">
    <source>
        <dbReference type="PROSITE" id="PS50929"/>
    </source>
</evidence>
<dbReference type="Pfam" id="PF03412">
    <property type="entry name" value="Peptidase_C39"/>
    <property type="match status" value="1"/>
</dbReference>
<dbReference type="InterPro" id="IPR003593">
    <property type="entry name" value="AAA+_ATPase"/>
</dbReference>
<dbReference type="PROSITE" id="PS50893">
    <property type="entry name" value="ABC_TRANSPORTER_2"/>
    <property type="match status" value="1"/>
</dbReference>
<dbReference type="SUPFAM" id="SSF90123">
    <property type="entry name" value="ABC transporter transmembrane region"/>
    <property type="match status" value="1"/>
</dbReference>
<evidence type="ECO:0000313" key="13">
    <source>
        <dbReference type="EMBL" id="MCV3212298.1"/>
    </source>
</evidence>
<dbReference type="PANTHER" id="PTHR43394">
    <property type="entry name" value="ATP-DEPENDENT PERMEASE MDL1, MITOCHONDRIAL"/>
    <property type="match status" value="1"/>
</dbReference>
<dbReference type="CDD" id="cd02418">
    <property type="entry name" value="Peptidase_C39B"/>
    <property type="match status" value="1"/>
</dbReference>
<dbReference type="InterPro" id="IPR011527">
    <property type="entry name" value="ABC1_TM_dom"/>
</dbReference>
<dbReference type="InterPro" id="IPR036640">
    <property type="entry name" value="ABC1_TM_sf"/>
</dbReference>
<evidence type="ECO:0000259" key="12">
    <source>
        <dbReference type="PROSITE" id="PS50990"/>
    </source>
</evidence>
<keyword evidence="14" id="KW-1185">Reference proteome</keyword>
<evidence type="ECO:0000256" key="6">
    <source>
        <dbReference type="ARBA" id="ARBA00022840"/>
    </source>
</evidence>
<keyword evidence="7 9" id="KW-1133">Transmembrane helix</keyword>
<dbReference type="InterPro" id="IPR005074">
    <property type="entry name" value="Peptidase_C39"/>
</dbReference>
<keyword evidence="4" id="KW-0378">Hydrolase</keyword>
<keyword evidence="2 9" id="KW-0812">Transmembrane</keyword>
<comment type="caution">
    <text evidence="13">The sequence shown here is derived from an EMBL/GenBank/DDBJ whole genome shotgun (WGS) entry which is preliminary data.</text>
</comment>
<feature type="domain" description="ABC transmembrane type-1" evidence="11">
    <location>
        <begin position="482"/>
        <end position="760"/>
    </location>
</feature>
<dbReference type="CDD" id="cd18568">
    <property type="entry name" value="ABC_6TM_HetC_like"/>
    <property type="match status" value="1"/>
</dbReference>
<dbReference type="EMBL" id="JAOWRF010000033">
    <property type="protein sequence ID" value="MCV3212298.1"/>
    <property type="molecule type" value="Genomic_DNA"/>
</dbReference>
<feature type="domain" description="ABC transporter" evidence="10">
    <location>
        <begin position="794"/>
        <end position="1026"/>
    </location>
</feature>
<evidence type="ECO:0000256" key="9">
    <source>
        <dbReference type="SAM" id="Phobius"/>
    </source>
</evidence>
<dbReference type="PANTHER" id="PTHR43394:SF1">
    <property type="entry name" value="ATP-BINDING CASSETTE SUB-FAMILY B MEMBER 10, MITOCHONDRIAL"/>
    <property type="match status" value="1"/>
</dbReference>
<protein>
    <submittedName>
        <fullName evidence="13">Peptidase domain-containing ABC transporter</fullName>
    </submittedName>
</protein>
<name>A0ABT3AT55_9CYAN</name>
<keyword evidence="5" id="KW-0645">Protease</keyword>
<organism evidence="13 14">
    <name type="scientific">Plectonema radiosum NIES-515</name>
    <dbReference type="NCBI Taxonomy" id="2986073"/>
    <lineage>
        <taxon>Bacteria</taxon>
        <taxon>Bacillati</taxon>
        <taxon>Cyanobacteriota</taxon>
        <taxon>Cyanophyceae</taxon>
        <taxon>Oscillatoriophycideae</taxon>
        <taxon>Oscillatoriales</taxon>
        <taxon>Microcoleaceae</taxon>
        <taxon>Plectonema</taxon>
    </lineage>
</organism>
<dbReference type="PROSITE" id="PS50929">
    <property type="entry name" value="ABC_TM1F"/>
    <property type="match status" value="1"/>
</dbReference>
<dbReference type="Pfam" id="PF00005">
    <property type="entry name" value="ABC_tran"/>
    <property type="match status" value="1"/>
</dbReference>
<evidence type="ECO:0000256" key="1">
    <source>
        <dbReference type="ARBA" id="ARBA00004651"/>
    </source>
</evidence>
<evidence type="ECO:0000256" key="5">
    <source>
        <dbReference type="ARBA" id="ARBA00022807"/>
    </source>
</evidence>
<feature type="transmembrane region" description="Helical" evidence="9">
    <location>
        <begin position="515"/>
        <end position="536"/>
    </location>
</feature>
<reference evidence="13 14" key="1">
    <citation type="submission" date="2022-10" db="EMBL/GenBank/DDBJ databases">
        <title>Identification of biosynthetic pathway for the production of the potent trypsin inhibitor radiosumin.</title>
        <authorList>
            <person name="Fewer D.P."/>
            <person name="Delbaje E."/>
            <person name="Ouyang X."/>
            <person name="Agostino P.D."/>
            <person name="Wahlsten M."/>
            <person name="Jokela J."/>
            <person name="Permi P."/>
            <person name="Haapaniemi E."/>
            <person name="Koistinen H."/>
        </authorList>
    </citation>
    <scope>NUCLEOTIDE SEQUENCE [LARGE SCALE GENOMIC DNA]</scope>
    <source>
        <strain evidence="13 14">NIES-515</strain>
    </source>
</reference>
<keyword evidence="8 9" id="KW-0472">Membrane</keyword>
<feature type="transmembrane region" description="Helical" evidence="9">
    <location>
        <begin position="619"/>
        <end position="639"/>
    </location>
</feature>
<dbReference type="InterPro" id="IPR003439">
    <property type="entry name" value="ABC_transporter-like_ATP-bd"/>
</dbReference>
<gene>
    <name evidence="13" type="ORF">OGM63_01930</name>
</gene>
<feature type="domain" description="Peptidase C39" evidence="12">
    <location>
        <begin position="330"/>
        <end position="449"/>
    </location>
</feature>
<dbReference type="InterPro" id="IPR014710">
    <property type="entry name" value="RmlC-like_jellyroll"/>
</dbReference>
<dbReference type="SUPFAM" id="SSF51206">
    <property type="entry name" value="cAMP-binding domain-like"/>
    <property type="match status" value="1"/>
</dbReference>
<sequence>MNSFLSLRVQGELKHTSNQHPTPRAILGLLRLVAVNTNLALDFSSFWKILEFQLGDDLSSYGIFGDEESRNVVYLVCSGKVRLLGFDATLRREVSTQLLGSEQIFGADDFFIHKSLQYRAIASSAGLIACITLNDLKPWFSEIPNLKDYLQQTTYERQTLIFFKTHTEFRYQTSQQLQKILPNFKQIKINAGSSLLEAIPPDLGRFWLASGLLHTLSDTQSPVVGQSWGYAMTLPTWVAETDLLVYHLPEENWELASTTTAPQLANQRQVLQTDTTNQPEIEEEHSQAKTFPLLVPSSNLELETPEIDFPQVNPPWSIASLWGRYRFIQQYSSSDCGAACLAMVSQYWGKRFSLSTLRNLAQIDQNGASVSDLAAAAETLGYDTLIVRASLSKLEWQTNPWIAHWQQIHYVVVWEVKGDRIIISDPAIGKRSLSRQEFLAGWTEYAVLLHPTERFQGIESEKISHTRYLQLFWDYRHLLKKIILTSLFLGIFGLVTPLFAQLFLDMMPLKSSVTLNVLVGSFLFFGILRIAFSAFYQHLLDYFANQIDLRLIGNFIRHALNLPSQFFASRQVEDIISGVQENRKIQQFLTRHALSAIINALFAFVYIGLMAFYNLSLTLVVSLFILAIAILNLAANPLLNRVSQEIGNSAAAQNSSLVEAIAGITTVKSAAAESLISSRWQERFLDMLKVRFQGQKLANNLQVISNLLNHLGTTAVLWCGATLVMSEQMTIGQFVAFNIAYANVLKPVLALVKVWDEFQGVLISIEKVNDVFGCAAEENLQKPLSVLPPIQGEVIFENVSFGYKQGEPHILQNISFQVKPGQTIGIVGASGAGKSTLVNLLAGLYPPSTGRILIDGRDIADISLQSLRSQLGVVQQECFLFSGTIWENITLFDSQLTLDQAIAAAKLAEAHTFIETLHDGYNTQVGGQGLMLLSEQQKKIAIARALVRNPPIFILDEATSSLDASQRRFQQNLARLNRTTFLIAHHLAVVRNADCILVLDRGILVEQGTHQELMAINGIYYHLSQQQVHL</sequence>
<dbReference type="InterPro" id="IPR039421">
    <property type="entry name" value="Type_1_exporter"/>
</dbReference>
<evidence type="ECO:0000256" key="8">
    <source>
        <dbReference type="ARBA" id="ARBA00023136"/>
    </source>
</evidence>
<evidence type="ECO:0000256" key="3">
    <source>
        <dbReference type="ARBA" id="ARBA00022741"/>
    </source>
</evidence>
<keyword evidence="6" id="KW-0067">ATP-binding</keyword>
<comment type="subcellular location">
    <subcellularLocation>
        <location evidence="1">Cell membrane</location>
        <topology evidence="1">Multi-pass membrane protein</topology>
    </subcellularLocation>
</comment>
<dbReference type="InterPro" id="IPR027417">
    <property type="entry name" value="P-loop_NTPase"/>
</dbReference>
<evidence type="ECO:0000256" key="4">
    <source>
        <dbReference type="ARBA" id="ARBA00022801"/>
    </source>
</evidence>
<dbReference type="SMART" id="SM00382">
    <property type="entry name" value="AAA"/>
    <property type="match status" value="1"/>
</dbReference>
<dbReference type="InterPro" id="IPR018490">
    <property type="entry name" value="cNMP-bd_dom_sf"/>
</dbReference>
<accession>A0ABT3AT55</accession>
<proteinExistence type="predicted"/>
<dbReference type="Gene3D" id="2.60.120.10">
    <property type="entry name" value="Jelly Rolls"/>
    <property type="match status" value="1"/>
</dbReference>
<evidence type="ECO:0000313" key="14">
    <source>
        <dbReference type="Proteomes" id="UP001526143"/>
    </source>
</evidence>
<dbReference type="SUPFAM" id="SSF52540">
    <property type="entry name" value="P-loop containing nucleoside triphosphate hydrolases"/>
    <property type="match status" value="1"/>
</dbReference>
<dbReference type="Gene3D" id="3.90.70.10">
    <property type="entry name" value="Cysteine proteinases"/>
    <property type="match status" value="1"/>
</dbReference>